<dbReference type="Proteomes" id="UP001304300">
    <property type="component" value="Chromosome"/>
</dbReference>
<evidence type="ECO:0000256" key="2">
    <source>
        <dbReference type="ARBA" id="ARBA00023125"/>
    </source>
</evidence>
<evidence type="ECO:0000259" key="4">
    <source>
        <dbReference type="PROSITE" id="PS01124"/>
    </source>
</evidence>
<dbReference type="RefSeq" id="WP_317833190.1">
    <property type="nucleotide sequence ID" value="NZ_CP136920.1"/>
</dbReference>
<dbReference type="Pfam" id="PF13377">
    <property type="entry name" value="Peripla_BP_3"/>
    <property type="match status" value="1"/>
</dbReference>
<gene>
    <name evidence="5" type="ORF">RZN69_20100</name>
</gene>
<accession>A0AAQ3L8S1</accession>
<dbReference type="PANTHER" id="PTHR30146:SF24">
    <property type="entry name" value="XYLOSE OPERON REGULATORY PROTEIN"/>
    <property type="match status" value="1"/>
</dbReference>
<dbReference type="SMART" id="SM00342">
    <property type="entry name" value="HTH_ARAC"/>
    <property type="match status" value="1"/>
</dbReference>
<keyword evidence="6" id="KW-1185">Reference proteome</keyword>
<feature type="domain" description="HTH araC/xylS-type" evidence="4">
    <location>
        <begin position="271"/>
        <end position="370"/>
    </location>
</feature>
<dbReference type="AlphaFoldDB" id="A0AAQ3L8S1"/>
<evidence type="ECO:0000256" key="3">
    <source>
        <dbReference type="ARBA" id="ARBA00023163"/>
    </source>
</evidence>
<keyword evidence="2" id="KW-0238">DNA-binding</keyword>
<dbReference type="PANTHER" id="PTHR30146">
    <property type="entry name" value="LACI-RELATED TRANSCRIPTIONAL REPRESSOR"/>
    <property type="match status" value="1"/>
</dbReference>
<keyword evidence="1" id="KW-0805">Transcription regulation</keyword>
<keyword evidence="3" id="KW-0804">Transcription</keyword>
<dbReference type="Gene3D" id="1.10.10.60">
    <property type="entry name" value="Homeodomain-like"/>
    <property type="match status" value="1"/>
</dbReference>
<dbReference type="InterPro" id="IPR028082">
    <property type="entry name" value="Peripla_BP_I"/>
</dbReference>
<dbReference type="PROSITE" id="PS01124">
    <property type="entry name" value="HTH_ARAC_FAMILY_2"/>
    <property type="match status" value="1"/>
</dbReference>
<dbReference type="InterPro" id="IPR046335">
    <property type="entry name" value="LacI/GalR-like_sensor"/>
</dbReference>
<dbReference type="Gene3D" id="3.40.50.2300">
    <property type="match status" value="2"/>
</dbReference>
<dbReference type="InterPro" id="IPR009057">
    <property type="entry name" value="Homeodomain-like_sf"/>
</dbReference>
<evidence type="ECO:0000313" key="5">
    <source>
        <dbReference type="EMBL" id="WOO40931.1"/>
    </source>
</evidence>
<name>A0AAQ3L8S1_9BACT</name>
<reference evidence="5 6" key="1">
    <citation type="submission" date="2023-10" db="EMBL/GenBank/DDBJ databases">
        <title>Rubellicoccus peritrichatus gen. nov., sp. nov., isolated from an algae of coral reef tank.</title>
        <authorList>
            <person name="Luo J."/>
        </authorList>
    </citation>
    <scope>NUCLEOTIDE SEQUENCE [LARGE SCALE GENOMIC DNA]</scope>
    <source>
        <strain evidence="5 6">CR14</strain>
    </source>
</reference>
<dbReference type="GO" id="GO:0003700">
    <property type="term" value="F:DNA-binding transcription factor activity"/>
    <property type="evidence" value="ECO:0007669"/>
    <property type="project" value="InterPro"/>
</dbReference>
<dbReference type="Pfam" id="PF12833">
    <property type="entry name" value="HTH_18"/>
    <property type="match status" value="1"/>
</dbReference>
<dbReference type="SUPFAM" id="SSF46689">
    <property type="entry name" value="Homeodomain-like"/>
    <property type="match status" value="2"/>
</dbReference>
<dbReference type="InterPro" id="IPR018060">
    <property type="entry name" value="HTH_AraC"/>
</dbReference>
<evidence type="ECO:0000256" key="1">
    <source>
        <dbReference type="ARBA" id="ARBA00023015"/>
    </source>
</evidence>
<evidence type="ECO:0000313" key="6">
    <source>
        <dbReference type="Proteomes" id="UP001304300"/>
    </source>
</evidence>
<dbReference type="KEGG" id="puo:RZN69_20100"/>
<protein>
    <submittedName>
        <fullName evidence="5">Substrate-binding domain-containing protein</fullName>
    </submittedName>
</protein>
<proteinExistence type="predicted"/>
<sequence length="372" mass="42021">MMGFEVAQPGQSIFNQTLLEYSRNHSPWEMIASTVVSVDILHALEDVGCDGAIIRITSPEIRAAAQRASFPVVNNSSWLENPGVPSVLRDDRVMGNMAVEHLLELGFKHFIIIDTEYGWLIKERIAGFIETLRQHQVTWEIYHMPSLNLPEDEFSKMVRWMKERPLPSGLLLSDSSQARTVYNVLEEADLSIPLDVAPISVIQEPTAYSQVSPSLSYVDPDEESCCYAVAELLDRLMRGERVEPLIRRIPAIGVVEKDSTNIELIEDRTVARAIDFIRKHAHEPINAAIIAEAISIAPATLARHFRDCFSMGPYAYLCQVRVDRAAELLRAEPDMSLSRVAKICGFTDRNRFNKVFQRIKKQSPASWREGDD</sequence>
<organism evidence="5 6">
    <name type="scientific">Rubellicoccus peritrichatus</name>
    <dbReference type="NCBI Taxonomy" id="3080537"/>
    <lineage>
        <taxon>Bacteria</taxon>
        <taxon>Pseudomonadati</taxon>
        <taxon>Verrucomicrobiota</taxon>
        <taxon>Opitutia</taxon>
        <taxon>Puniceicoccales</taxon>
        <taxon>Cerasicoccaceae</taxon>
        <taxon>Rubellicoccus</taxon>
    </lineage>
</organism>
<dbReference type="SUPFAM" id="SSF53822">
    <property type="entry name" value="Periplasmic binding protein-like I"/>
    <property type="match status" value="1"/>
</dbReference>
<dbReference type="EMBL" id="CP136920">
    <property type="protein sequence ID" value="WOO40931.1"/>
    <property type="molecule type" value="Genomic_DNA"/>
</dbReference>
<dbReference type="GO" id="GO:0000976">
    <property type="term" value="F:transcription cis-regulatory region binding"/>
    <property type="evidence" value="ECO:0007669"/>
    <property type="project" value="TreeGrafter"/>
</dbReference>